<organism evidence="9 10">
    <name type="scientific">Dreissena polymorpha</name>
    <name type="common">Zebra mussel</name>
    <name type="synonym">Mytilus polymorpha</name>
    <dbReference type="NCBI Taxonomy" id="45954"/>
    <lineage>
        <taxon>Eukaryota</taxon>
        <taxon>Metazoa</taxon>
        <taxon>Spiralia</taxon>
        <taxon>Lophotrochozoa</taxon>
        <taxon>Mollusca</taxon>
        <taxon>Bivalvia</taxon>
        <taxon>Autobranchia</taxon>
        <taxon>Heteroconchia</taxon>
        <taxon>Euheterodonta</taxon>
        <taxon>Imparidentia</taxon>
        <taxon>Neoheterodontei</taxon>
        <taxon>Myida</taxon>
        <taxon>Dreissenoidea</taxon>
        <taxon>Dreissenidae</taxon>
        <taxon>Dreissena</taxon>
    </lineage>
</organism>
<proteinExistence type="predicted"/>
<evidence type="ECO:0000313" key="9">
    <source>
        <dbReference type="EMBL" id="KAH3831398.1"/>
    </source>
</evidence>
<evidence type="ECO:0000256" key="7">
    <source>
        <dbReference type="SAM" id="SignalP"/>
    </source>
</evidence>
<dbReference type="GO" id="GO:0016020">
    <property type="term" value="C:membrane"/>
    <property type="evidence" value="ECO:0007669"/>
    <property type="project" value="UniProtKB-SubCell"/>
</dbReference>
<reference evidence="9" key="1">
    <citation type="journal article" date="2019" name="bioRxiv">
        <title>The Genome of the Zebra Mussel, Dreissena polymorpha: A Resource for Invasive Species Research.</title>
        <authorList>
            <person name="McCartney M.A."/>
            <person name="Auch B."/>
            <person name="Kono T."/>
            <person name="Mallez S."/>
            <person name="Zhang Y."/>
            <person name="Obille A."/>
            <person name="Becker A."/>
            <person name="Abrahante J.E."/>
            <person name="Garbe J."/>
            <person name="Badalamenti J.P."/>
            <person name="Herman A."/>
            <person name="Mangelson H."/>
            <person name="Liachko I."/>
            <person name="Sullivan S."/>
            <person name="Sone E.D."/>
            <person name="Koren S."/>
            <person name="Silverstein K.A.T."/>
            <person name="Beckman K.B."/>
            <person name="Gohl D.M."/>
        </authorList>
    </citation>
    <scope>NUCLEOTIDE SEQUENCE</scope>
    <source>
        <strain evidence="9">Duluth1</strain>
        <tissue evidence="9">Whole animal</tissue>
    </source>
</reference>
<reference evidence="9" key="2">
    <citation type="submission" date="2020-11" db="EMBL/GenBank/DDBJ databases">
        <authorList>
            <person name="McCartney M.A."/>
            <person name="Auch B."/>
            <person name="Kono T."/>
            <person name="Mallez S."/>
            <person name="Becker A."/>
            <person name="Gohl D.M."/>
            <person name="Silverstein K.A.T."/>
            <person name="Koren S."/>
            <person name="Bechman K.B."/>
            <person name="Herman A."/>
            <person name="Abrahante J.E."/>
            <person name="Garbe J."/>
        </authorList>
    </citation>
    <scope>NUCLEOTIDE SEQUENCE</scope>
    <source>
        <strain evidence="9">Duluth1</strain>
        <tissue evidence="9">Whole animal</tissue>
    </source>
</reference>
<evidence type="ECO:0000256" key="4">
    <source>
        <dbReference type="ARBA" id="ARBA00023136"/>
    </source>
</evidence>
<gene>
    <name evidence="9" type="ORF">DPMN_104665</name>
</gene>
<dbReference type="EMBL" id="JAIWYP010000004">
    <property type="protein sequence ID" value="KAH3831398.1"/>
    <property type="molecule type" value="Genomic_DNA"/>
</dbReference>
<evidence type="ECO:0000259" key="8">
    <source>
        <dbReference type="PROSITE" id="PS50856"/>
    </source>
</evidence>
<accession>A0A9D4HA66</accession>
<dbReference type="SMART" id="SM00539">
    <property type="entry name" value="NIDO"/>
    <property type="match status" value="1"/>
</dbReference>
<feature type="compositionally biased region" description="Basic and acidic residues" evidence="5">
    <location>
        <begin position="1009"/>
        <end position="1026"/>
    </location>
</feature>
<dbReference type="InterPro" id="IPR051495">
    <property type="entry name" value="Epithelial_Barrier/Signaling"/>
</dbReference>
<dbReference type="PANTHER" id="PTHR13802">
    <property type="entry name" value="MUCIN 4-RELATED"/>
    <property type="match status" value="1"/>
</dbReference>
<evidence type="ECO:0000256" key="3">
    <source>
        <dbReference type="ARBA" id="ARBA00022989"/>
    </source>
</evidence>
<keyword evidence="7" id="KW-0732">Signal</keyword>
<evidence type="ECO:0000256" key="6">
    <source>
        <dbReference type="SAM" id="Phobius"/>
    </source>
</evidence>
<dbReference type="InterPro" id="IPR013783">
    <property type="entry name" value="Ig-like_fold"/>
</dbReference>
<evidence type="ECO:0000256" key="1">
    <source>
        <dbReference type="ARBA" id="ARBA00004370"/>
    </source>
</evidence>
<protein>
    <recommendedName>
        <fullName evidence="8">AMOP domain-containing protein</fullName>
    </recommendedName>
</protein>
<keyword evidence="3 6" id="KW-1133">Transmembrane helix</keyword>
<keyword evidence="4 6" id="KW-0472">Membrane</keyword>
<feature type="region of interest" description="Disordered" evidence="5">
    <location>
        <begin position="1007"/>
        <end position="1026"/>
    </location>
</feature>
<evidence type="ECO:0000313" key="10">
    <source>
        <dbReference type="Proteomes" id="UP000828390"/>
    </source>
</evidence>
<dbReference type="SUPFAM" id="SSF81296">
    <property type="entry name" value="E set domains"/>
    <property type="match status" value="1"/>
</dbReference>
<name>A0A9D4HA66_DREPO</name>
<sequence>MALDAAHTFTLWIFIFSLKNDAYEATPMYTLPSVAHNLTGKGHHINTSTPFVYEGKLFSSFVISINGFVAFTHNVTKPDFNNMDWSKSDISPPLDLLFIAPYYHDESQYQSRVEYGQIEDTSLNNFGDYCSAQVIASSNFRPKYGIMVSWIISSTDLTMCGVGSNQCLSNTFQLVLLTDGNESFAIFNYEKMGMAACKNCKAGFKGDDWTDIISRRWGLRELPNKQSSDTVGRYVFNISPGRIVRAGCSTDTYTNKLTTYPTYAGMFGGRMIDVSGPCFNRTETYTCRFGEGPDESKAIYLSPNRVRCMVPRLLFRDNTTLSLQANGQTYTADFYIVFPGRLTRGESVGVVRSKEDMGWYASDPSTLTLTWEKNLLSSNTEDRVEVNLIGYKEFYNKASFTLLSRLVSNISASAGNHTLDPKLLQCSGTNCEYELGLLEVKLIGDAKPMKYMYLSSNVILLGWYVRSANLAKYGTNWAADLCLRWYNQDKKDMSWVGDLLSCPCSLQQAILDFGRFQPDDGCKLQNAHLKSNCFYHDAVHCVRAVQPTGLAGNQCCYSSSGILVHTADSFGGSTPDKAHDWGAAPYIKARYVPLMSHWLDDLVTLHYCCVWTANKSCDYYMDLRPTTDCTGYTPPLPATVYGQGHVMTFGKEPHRIRGPGDFILFRSGNTEIQGRFERNPYRTDGNIKISDIVTLVAVAVLDRGTSDRVEIQLRGPEYDRRTQQLNVRVNGQYISYDQKSMYWQDYKGVAIVNTDESNKQSNFTVMLTNGIGFQIAEAANTLQMDLLVPRSYKRFSGLFGTLSGEMLLPNDTKIDVSSPNPSEIYRQFQLAWTVTENYSLFKNVLPVNDPVILSPTSLPGKDKASPNYCMRNQECIFDFRHTGSEAIARSSQKAAERYASLYEALTPVRVCGLLDVPRSIKTNFDYTLGTTTTIASCRVGELKGTKTYECVATTNTTQEWSPTVDAVCEVKSDETATGLIVGITFAVCVLIAAAIATAIVVIRKRRTKRSGEPHTTEEMVKMKTSE</sequence>
<keyword evidence="10" id="KW-1185">Reference proteome</keyword>
<comment type="caution">
    <text evidence="9">The sequence shown here is derived from an EMBL/GenBank/DDBJ whole genome shotgun (WGS) entry which is preliminary data.</text>
</comment>
<feature type="domain" description="AMOP" evidence="8">
    <location>
        <begin position="474"/>
        <end position="624"/>
    </location>
</feature>
<feature type="signal peptide" evidence="7">
    <location>
        <begin position="1"/>
        <end position="25"/>
    </location>
</feature>
<dbReference type="AlphaFoldDB" id="A0A9D4HA66"/>
<comment type="subcellular location">
    <subcellularLocation>
        <location evidence="1">Membrane</location>
    </subcellularLocation>
</comment>
<keyword evidence="2 6" id="KW-0812">Transmembrane</keyword>
<dbReference type="Pfam" id="PF03782">
    <property type="entry name" value="AMOP"/>
    <property type="match status" value="1"/>
</dbReference>
<dbReference type="InterPro" id="IPR005533">
    <property type="entry name" value="AMOP_dom"/>
</dbReference>
<dbReference type="PROSITE" id="PS50856">
    <property type="entry name" value="AMOP"/>
    <property type="match status" value="1"/>
</dbReference>
<dbReference type="SMART" id="SM00723">
    <property type="entry name" value="AMOP"/>
    <property type="match status" value="1"/>
</dbReference>
<dbReference type="PANTHER" id="PTHR13802:SF64">
    <property type="entry name" value="DENDRITE EXTENSION DEFECTIVE PROTEIN 1"/>
    <property type="match status" value="1"/>
</dbReference>
<dbReference type="InterPro" id="IPR014756">
    <property type="entry name" value="Ig_E-set"/>
</dbReference>
<dbReference type="Proteomes" id="UP000828390">
    <property type="component" value="Unassembled WGS sequence"/>
</dbReference>
<dbReference type="Gene3D" id="2.60.40.10">
    <property type="entry name" value="Immunoglobulins"/>
    <property type="match status" value="1"/>
</dbReference>
<feature type="chain" id="PRO_5038833275" description="AMOP domain-containing protein" evidence="7">
    <location>
        <begin position="26"/>
        <end position="1026"/>
    </location>
</feature>
<evidence type="ECO:0000256" key="5">
    <source>
        <dbReference type="SAM" id="MobiDB-lite"/>
    </source>
</evidence>
<dbReference type="InterPro" id="IPR003886">
    <property type="entry name" value="NIDO_dom"/>
</dbReference>
<feature type="transmembrane region" description="Helical" evidence="6">
    <location>
        <begin position="979"/>
        <end position="1002"/>
    </location>
</feature>
<dbReference type="Pfam" id="PF06119">
    <property type="entry name" value="NIDO"/>
    <property type="match status" value="1"/>
</dbReference>
<dbReference type="GO" id="GO:0007160">
    <property type="term" value="P:cell-matrix adhesion"/>
    <property type="evidence" value="ECO:0007669"/>
    <property type="project" value="InterPro"/>
</dbReference>
<evidence type="ECO:0000256" key="2">
    <source>
        <dbReference type="ARBA" id="ARBA00022692"/>
    </source>
</evidence>